<evidence type="ECO:0000313" key="2">
    <source>
        <dbReference type="EMBL" id="KAF7847966.1"/>
    </source>
</evidence>
<evidence type="ECO:0000256" key="1">
    <source>
        <dbReference type="SAM" id="MobiDB-lite"/>
    </source>
</evidence>
<accession>A0A8T0CP47</accession>
<feature type="region of interest" description="Disordered" evidence="1">
    <location>
        <begin position="47"/>
        <end position="92"/>
    </location>
</feature>
<proteinExistence type="predicted"/>
<protein>
    <submittedName>
        <fullName evidence="2">Uncharacterized protein</fullName>
    </submittedName>
</protein>
<evidence type="ECO:0000313" key="3">
    <source>
        <dbReference type="Proteomes" id="UP000806378"/>
    </source>
</evidence>
<dbReference type="Gramene" id="rna-gnl|WGS:JABURB|Cocit.L2407.4">
    <property type="protein sequence ID" value="cds-KAF7847966.1"/>
    <property type="gene ID" value="gene-BT93_L2407"/>
</dbReference>
<reference evidence="2" key="1">
    <citation type="submission" date="2020-05" db="EMBL/GenBank/DDBJ databases">
        <title>WGS assembly of Corymbia citriodora subspecies variegata.</title>
        <authorList>
            <person name="Barry K."/>
            <person name="Hundley H."/>
            <person name="Shu S."/>
            <person name="Jenkins J."/>
            <person name="Grimwood J."/>
            <person name="Baten A."/>
        </authorList>
    </citation>
    <scope>NUCLEOTIDE SEQUENCE</scope>
    <source>
        <strain evidence="2">CV2-018</strain>
    </source>
</reference>
<comment type="caution">
    <text evidence="2">The sequence shown here is derived from an EMBL/GenBank/DDBJ whole genome shotgun (WGS) entry which is preliminary data.</text>
</comment>
<dbReference type="Gramene" id="rna-gnl|WGS:JABURB|Cocit.L2407.3">
    <property type="protein sequence ID" value="cds-KAF7847967.1"/>
    <property type="gene ID" value="gene-BT93_L2407"/>
</dbReference>
<gene>
    <name evidence="2" type="ORF">BT93_L2407</name>
</gene>
<dbReference type="EMBL" id="MU090384">
    <property type="protein sequence ID" value="KAF7847966.1"/>
    <property type="molecule type" value="Genomic_DNA"/>
</dbReference>
<feature type="compositionally biased region" description="Basic and acidic residues" evidence="1">
    <location>
        <begin position="47"/>
        <end position="56"/>
    </location>
</feature>
<dbReference type="Proteomes" id="UP000806378">
    <property type="component" value="Unassembled WGS sequence"/>
</dbReference>
<organism evidence="2 3">
    <name type="scientific">Corymbia citriodora subsp. variegata</name>
    <dbReference type="NCBI Taxonomy" id="360336"/>
    <lineage>
        <taxon>Eukaryota</taxon>
        <taxon>Viridiplantae</taxon>
        <taxon>Streptophyta</taxon>
        <taxon>Embryophyta</taxon>
        <taxon>Tracheophyta</taxon>
        <taxon>Spermatophyta</taxon>
        <taxon>Magnoliopsida</taxon>
        <taxon>eudicotyledons</taxon>
        <taxon>Gunneridae</taxon>
        <taxon>Pentapetalae</taxon>
        <taxon>rosids</taxon>
        <taxon>malvids</taxon>
        <taxon>Myrtales</taxon>
        <taxon>Myrtaceae</taxon>
        <taxon>Myrtoideae</taxon>
        <taxon>Eucalypteae</taxon>
        <taxon>Corymbia</taxon>
    </lineage>
</organism>
<name>A0A8T0CP47_CORYI</name>
<sequence length="133" mass="15049">MVDARLEELLGGEENRGLLDGLERASQRVSKAWRELAEIESREAEARADEELHRTAQDQSLCGIPEGAIGSKGPWSKKLSGRSPKPQKLKMKDEMAMQINRLCAVRNRLPLRCRQRLGQRSARDSNICGFRIH</sequence>
<dbReference type="AlphaFoldDB" id="A0A8T0CP47"/>
<keyword evidence="3" id="KW-1185">Reference proteome</keyword>
<dbReference type="EMBL" id="MU090384">
    <property type="protein sequence ID" value="KAF7847967.1"/>
    <property type="molecule type" value="Genomic_DNA"/>
</dbReference>